<proteinExistence type="predicted"/>
<gene>
    <name evidence="1" type="ORF">GCM10023307_25750</name>
</gene>
<protein>
    <submittedName>
        <fullName evidence="1">Uncharacterized protein</fullName>
    </submittedName>
</protein>
<reference evidence="2" key="1">
    <citation type="journal article" date="2019" name="Int. J. Syst. Evol. Microbiol.">
        <title>The Global Catalogue of Microorganisms (GCM) 10K type strain sequencing project: providing services to taxonomists for standard genome sequencing and annotation.</title>
        <authorList>
            <consortium name="The Broad Institute Genomics Platform"/>
            <consortium name="The Broad Institute Genome Sequencing Center for Infectious Disease"/>
            <person name="Wu L."/>
            <person name="Ma J."/>
        </authorList>
    </citation>
    <scope>NUCLEOTIDE SEQUENCE [LARGE SCALE GENOMIC DNA]</scope>
    <source>
        <strain evidence="2">JCM 18204</strain>
    </source>
</reference>
<name>A0ABP9BTT3_9GAMM</name>
<accession>A0ABP9BTT3</accession>
<organism evidence="1 2">
    <name type="scientific">Lysobacter hankyongensis</name>
    <dbReference type="NCBI Taxonomy" id="1176535"/>
    <lineage>
        <taxon>Bacteria</taxon>
        <taxon>Pseudomonadati</taxon>
        <taxon>Pseudomonadota</taxon>
        <taxon>Gammaproteobacteria</taxon>
        <taxon>Lysobacterales</taxon>
        <taxon>Lysobacteraceae</taxon>
        <taxon>Lysobacter</taxon>
    </lineage>
</organism>
<evidence type="ECO:0000313" key="2">
    <source>
        <dbReference type="Proteomes" id="UP001499959"/>
    </source>
</evidence>
<evidence type="ECO:0000313" key="1">
    <source>
        <dbReference type="EMBL" id="GAA4798482.1"/>
    </source>
</evidence>
<comment type="caution">
    <text evidence="1">The sequence shown here is derived from an EMBL/GenBank/DDBJ whole genome shotgun (WGS) entry which is preliminary data.</text>
</comment>
<keyword evidence="2" id="KW-1185">Reference proteome</keyword>
<dbReference type="Proteomes" id="UP001499959">
    <property type="component" value="Unassembled WGS sequence"/>
</dbReference>
<sequence length="79" mass="8502">MGPRMGRSNVLFEESGECAAAAQAPVGARIGDPRAGFRLRGAAQRHEPDAQTRVDPARIATAAATQYERRRQEVEVDPG</sequence>
<dbReference type="EMBL" id="BAABJE010000014">
    <property type="protein sequence ID" value="GAA4798482.1"/>
    <property type="molecule type" value="Genomic_DNA"/>
</dbReference>